<dbReference type="OrthoDB" id="10445918at2759"/>
<accession>A0A0H1BRM4</accession>
<keyword evidence="2" id="KW-1185">Reference proteome</keyword>
<evidence type="ECO:0000313" key="1">
    <source>
        <dbReference type="EMBL" id="KLJ13642.1"/>
    </source>
</evidence>
<proteinExistence type="predicted"/>
<dbReference type="STRING" id="2060906.A0A0H1BRM4"/>
<dbReference type="Proteomes" id="UP000053573">
    <property type="component" value="Unassembled WGS sequence"/>
</dbReference>
<dbReference type="AlphaFoldDB" id="A0A0H1BRM4"/>
<sequence length="65" mass="7366">MRAPNGVIFTAIRTPQSSIYKIVERMSEVDVHHESRAVFYTAKSYEYANAVTTVDADDNRPPPDH</sequence>
<dbReference type="EMBL" id="LDEV01000190">
    <property type="protein sequence ID" value="KLJ13642.1"/>
    <property type="molecule type" value="Genomic_DNA"/>
</dbReference>
<name>A0A0H1BRM4_9EURO</name>
<protein>
    <submittedName>
        <fullName evidence="1">Uncharacterized protein</fullName>
    </submittedName>
</protein>
<organism evidence="1 2">
    <name type="scientific">Blastomyces silverae</name>
    <dbReference type="NCBI Taxonomy" id="2060906"/>
    <lineage>
        <taxon>Eukaryota</taxon>
        <taxon>Fungi</taxon>
        <taxon>Dikarya</taxon>
        <taxon>Ascomycota</taxon>
        <taxon>Pezizomycotina</taxon>
        <taxon>Eurotiomycetes</taxon>
        <taxon>Eurotiomycetidae</taxon>
        <taxon>Onygenales</taxon>
        <taxon>Ajellomycetaceae</taxon>
        <taxon>Blastomyces</taxon>
    </lineage>
</organism>
<reference evidence="2" key="1">
    <citation type="journal article" date="2015" name="PLoS Genet.">
        <title>The dynamic genome and transcriptome of the human fungal pathogen Blastomyces and close relative Emmonsia.</title>
        <authorList>
            <person name="Munoz J.F."/>
            <person name="Gauthier G.M."/>
            <person name="Desjardins C.A."/>
            <person name="Gallo J.E."/>
            <person name="Holder J."/>
            <person name="Sullivan T.D."/>
            <person name="Marty A.J."/>
            <person name="Carmen J.C."/>
            <person name="Chen Z."/>
            <person name="Ding L."/>
            <person name="Gujja S."/>
            <person name="Magrini V."/>
            <person name="Misas E."/>
            <person name="Mitreva M."/>
            <person name="Priest M."/>
            <person name="Saif S."/>
            <person name="Whiston E.A."/>
            <person name="Young S."/>
            <person name="Zeng Q."/>
            <person name="Goldman W.E."/>
            <person name="Mardis E.R."/>
            <person name="Taylor J.W."/>
            <person name="McEwen J.G."/>
            <person name="Clay O.K."/>
            <person name="Klein B.S."/>
            <person name="Cuomo C.A."/>
        </authorList>
    </citation>
    <scope>NUCLEOTIDE SEQUENCE [LARGE SCALE GENOMIC DNA]</scope>
    <source>
        <strain evidence="2">UAMH 139</strain>
    </source>
</reference>
<gene>
    <name evidence="1" type="ORF">EMPG_11424</name>
</gene>
<comment type="caution">
    <text evidence="1">The sequence shown here is derived from an EMBL/GenBank/DDBJ whole genome shotgun (WGS) entry which is preliminary data.</text>
</comment>
<evidence type="ECO:0000313" key="2">
    <source>
        <dbReference type="Proteomes" id="UP000053573"/>
    </source>
</evidence>